<dbReference type="VEuPathDB" id="VectorBase:CSON012736"/>
<dbReference type="GO" id="GO:0006412">
    <property type="term" value="P:translation"/>
    <property type="evidence" value="ECO:0007669"/>
    <property type="project" value="UniProtKB-KW"/>
</dbReference>
<dbReference type="FunFam" id="2.40.30.10:FF:000015">
    <property type="entry name" value="Translation factor GUF1, mitochondrial"/>
    <property type="match status" value="1"/>
</dbReference>
<keyword evidence="6 8" id="KW-0342">GTP-binding</keyword>
<dbReference type="Gene3D" id="3.30.70.240">
    <property type="match status" value="1"/>
</dbReference>
<comment type="catalytic activity">
    <reaction evidence="8">
        <text>GTP + H2O = GDP + phosphate + H(+)</text>
        <dbReference type="Rhea" id="RHEA:19669"/>
        <dbReference type="ChEBI" id="CHEBI:15377"/>
        <dbReference type="ChEBI" id="CHEBI:15378"/>
        <dbReference type="ChEBI" id="CHEBI:37565"/>
        <dbReference type="ChEBI" id="CHEBI:43474"/>
        <dbReference type="ChEBI" id="CHEBI:58189"/>
        <dbReference type="EC" id="3.6.5.n1"/>
    </reaction>
</comment>
<dbReference type="EMBL" id="UFQT01000615">
    <property type="protein sequence ID" value="SSX25781.1"/>
    <property type="molecule type" value="Genomic_DNA"/>
</dbReference>
<gene>
    <name evidence="11" type="primary">CSON012736</name>
</gene>
<evidence type="ECO:0000256" key="1">
    <source>
        <dbReference type="ARBA" id="ARBA00005454"/>
    </source>
</evidence>
<dbReference type="InterPro" id="IPR005225">
    <property type="entry name" value="Small_GTP-bd"/>
</dbReference>
<dbReference type="PANTHER" id="PTHR43512:SF7">
    <property type="entry name" value="TRANSLATION FACTOR GUF1, MITOCHONDRIAL"/>
    <property type="match status" value="1"/>
</dbReference>
<dbReference type="InterPro" id="IPR035654">
    <property type="entry name" value="LepA_IV"/>
</dbReference>
<dbReference type="InterPro" id="IPR027417">
    <property type="entry name" value="P-loop_NTPase"/>
</dbReference>
<dbReference type="GO" id="GO:0003924">
    <property type="term" value="F:GTPase activity"/>
    <property type="evidence" value="ECO:0007669"/>
    <property type="project" value="UniProtKB-UniRule"/>
</dbReference>
<dbReference type="GO" id="GO:0005743">
    <property type="term" value="C:mitochondrial inner membrane"/>
    <property type="evidence" value="ECO:0007669"/>
    <property type="project" value="UniProtKB-SubCell"/>
</dbReference>
<evidence type="ECO:0000256" key="7">
    <source>
        <dbReference type="ARBA" id="ARBA00023136"/>
    </source>
</evidence>
<dbReference type="PROSITE" id="PS51722">
    <property type="entry name" value="G_TR_2"/>
    <property type="match status" value="1"/>
</dbReference>
<dbReference type="FunFam" id="3.30.70.2570:FF:000001">
    <property type="entry name" value="Translation factor GUF1, mitochondrial"/>
    <property type="match status" value="1"/>
</dbReference>
<evidence type="ECO:0000256" key="5">
    <source>
        <dbReference type="ARBA" id="ARBA00023128"/>
    </source>
</evidence>
<dbReference type="FunFam" id="3.30.70.240:FF:000007">
    <property type="entry name" value="Translation factor GUF1, mitochondrial"/>
    <property type="match status" value="1"/>
</dbReference>
<keyword evidence="5 8" id="KW-0496">Mitochondrion</keyword>
<dbReference type="PANTHER" id="PTHR43512">
    <property type="entry name" value="TRANSLATION FACTOR GUF1-RELATED"/>
    <property type="match status" value="1"/>
</dbReference>
<dbReference type="InterPro" id="IPR000640">
    <property type="entry name" value="EFG_V-like"/>
</dbReference>
<dbReference type="InterPro" id="IPR009000">
    <property type="entry name" value="Transl_B-barrel_sf"/>
</dbReference>
<dbReference type="Gene3D" id="3.40.50.300">
    <property type="entry name" value="P-loop containing nucleotide triphosphate hydrolases"/>
    <property type="match status" value="2"/>
</dbReference>
<keyword evidence="7 8" id="KW-0472">Membrane</keyword>
<evidence type="ECO:0000256" key="3">
    <source>
        <dbReference type="ARBA" id="ARBA00022792"/>
    </source>
</evidence>
<evidence type="ECO:0000313" key="11">
    <source>
        <dbReference type="EMBL" id="SSX25781.1"/>
    </source>
</evidence>
<dbReference type="InterPro" id="IPR035647">
    <property type="entry name" value="EFG_III/V"/>
</dbReference>
<organism evidence="11">
    <name type="scientific">Culicoides sonorensis</name>
    <name type="common">Biting midge</name>
    <dbReference type="NCBI Taxonomy" id="179676"/>
    <lineage>
        <taxon>Eukaryota</taxon>
        <taxon>Metazoa</taxon>
        <taxon>Ecdysozoa</taxon>
        <taxon>Arthropoda</taxon>
        <taxon>Hexapoda</taxon>
        <taxon>Insecta</taxon>
        <taxon>Pterygota</taxon>
        <taxon>Neoptera</taxon>
        <taxon>Endopterygota</taxon>
        <taxon>Diptera</taxon>
        <taxon>Nematocera</taxon>
        <taxon>Chironomoidea</taxon>
        <taxon>Ceratopogonidae</taxon>
        <taxon>Ceratopogoninae</taxon>
        <taxon>Culicoides</taxon>
        <taxon>Monoculicoides</taxon>
    </lineage>
</organism>
<dbReference type="GO" id="GO:0045727">
    <property type="term" value="P:positive regulation of translation"/>
    <property type="evidence" value="ECO:0007669"/>
    <property type="project" value="UniProtKB-UniRule"/>
</dbReference>
<dbReference type="InterPro" id="IPR000795">
    <property type="entry name" value="T_Tr_GTP-bd_dom"/>
</dbReference>
<comment type="similarity">
    <text evidence="1">Belongs to the TRAFAC class translation factor GTPase superfamily. Classic translation factor GTPase family. LepA subfamily.</text>
</comment>
<dbReference type="InterPro" id="IPR031157">
    <property type="entry name" value="G_TR_CS"/>
</dbReference>
<feature type="domain" description="Tr-type G" evidence="9">
    <location>
        <begin position="53"/>
        <end position="368"/>
    </location>
</feature>
<accession>A0A336M8U3</accession>
<dbReference type="SUPFAM" id="SSF52540">
    <property type="entry name" value="P-loop containing nucleoside triphosphate hydrolases"/>
    <property type="match status" value="2"/>
</dbReference>
<dbReference type="Gene3D" id="3.30.70.870">
    <property type="entry name" value="Elongation Factor G (Translational Gtpase), domain 3"/>
    <property type="match status" value="1"/>
</dbReference>
<keyword evidence="2 8" id="KW-0547">Nucleotide-binding</keyword>
<reference evidence="11" key="2">
    <citation type="submission" date="2018-07" db="EMBL/GenBank/DDBJ databases">
        <authorList>
            <person name="Quirk P.G."/>
            <person name="Krulwich T.A."/>
        </authorList>
    </citation>
    <scope>NUCLEOTIDE SEQUENCE</scope>
</reference>
<comment type="subcellular location">
    <subcellularLocation>
        <location evidence="8">Mitochondrion inner membrane</location>
        <topology evidence="8">Peripheral membrane protein</topology>
        <orientation evidence="8">Matrix side</orientation>
    </subcellularLocation>
</comment>
<evidence type="ECO:0000259" key="9">
    <source>
        <dbReference type="PROSITE" id="PS51722"/>
    </source>
</evidence>
<dbReference type="CDD" id="cd03709">
    <property type="entry name" value="lepA_C"/>
    <property type="match status" value="1"/>
</dbReference>
<comment type="similarity">
    <text evidence="8">Belongs to the GTP-binding elongation factor family. LepA subfamily.</text>
</comment>
<dbReference type="GO" id="GO:0097177">
    <property type="term" value="F:mitochondrial ribosome binding"/>
    <property type="evidence" value="ECO:0007669"/>
    <property type="project" value="TreeGrafter"/>
</dbReference>
<keyword evidence="3 8" id="KW-0999">Mitochondrion inner membrane</keyword>
<dbReference type="InterPro" id="IPR038363">
    <property type="entry name" value="LepA_C_sf"/>
</dbReference>
<dbReference type="CDD" id="cd16260">
    <property type="entry name" value="EF4_III"/>
    <property type="match status" value="1"/>
</dbReference>
<protein>
    <recommendedName>
        <fullName evidence="8">Translation factor GUF1 homolog, mitochondrial</fullName>
        <ecNumber evidence="8">3.6.5.n1</ecNumber>
    </recommendedName>
    <alternativeName>
        <fullName evidence="8">Elongation factor 4 homolog</fullName>
        <shortName evidence="8">EF-4</shortName>
    </alternativeName>
    <alternativeName>
        <fullName evidence="8">GTPase GUF1 homolog</fullName>
    </alternativeName>
    <alternativeName>
        <fullName evidence="8">Ribosomal back-translocase</fullName>
    </alternativeName>
</protein>
<dbReference type="EC" id="3.6.5.n1" evidence="8"/>
<dbReference type="GO" id="GO:0005525">
    <property type="term" value="F:GTP binding"/>
    <property type="evidence" value="ECO:0007669"/>
    <property type="project" value="UniProtKB-UniRule"/>
</dbReference>
<dbReference type="SUPFAM" id="SSF50447">
    <property type="entry name" value="Translation proteins"/>
    <property type="match status" value="1"/>
</dbReference>
<keyword evidence="8" id="KW-0648">Protein biosynthesis</keyword>
<dbReference type="HAMAP" id="MF_00071">
    <property type="entry name" value="LepA"/>
    <property type="match status" value="1"/>
</dbReference>
<dbReference type="NCBIfam" id="TIGR00231">
    <property type="entry name" value="small_GTP"/>
    <property type="match status" value="2"/>
</dbReference>
<dbReference type="Gene3D" id="3.30.70.2570">
    <property type="entry name" value="Elongation factor 4, C-terminal domain"/>
    <property type="match status" value="1"/>
</dbReference>
<dbReference type="Pfam" id="PF00009">
    <property type="entry name" value="GTP_EFTU"/>
    <property type="match status" value="2"/>
</dbReference>
<dbReference type="PROSITE" id="PS00301">
    <property type="entry name" value="G_TR_1"/>
    <property type="match status" value="2"/>
</dbReference>
<evidence type="ECO:0000256" key="4">
    <source>
        <dbReference type="ARBA" id="ARBA00022801"/>
    </source>
</evidence>
<keyword evidence="4 8" id="KW-0378">Hydrolase</keyword>
<feature type="binding site" evidence="8">
    <location>
        <begin position="195"/>
        <end position="202"/>
    </location>
    <ligand>
        <name>GTP</name>
        <dbReference type="ChEBI" id="CHEBI:37565"/>
    </ligand>
</feature>
<dbReference type="SUPFAM" id="SSF54980">
    <property type="entry name" value="EF-G C-terminal domain-like"/>
    <property type="match status" value="2"/>
</dbReference>
<dbReference type="Pfam" id="PF06421">
    <property type="entry name" value="LepA_C"/>
    <property type="match status" value="1"/>
</dbReference>
<dbReference type="EMBL" id="UFQS01000615">
    <property type="protein sequence ID" value="SSX05421.1"/>
    <property type="molecule type" value="Genomic_DNA"/>
</dbReference>
<dbReference type="Pfam" id="PF00679">
    <property type="entry name" value="EFG_C"/>
    <property type="match status" value="1"/>
</dbReference>
<dbReference type="FunFam" id="3.30.70.870:FF:000004">
    <property type="entry name" value="Translation factor GUF1, mitochondrial"/>
    <property type="match status" value="1"/>
</dbReference>
<evidence type="ECO:0000256" key="2">
    <source>
        <dbReference type="ARBA" id="ARBA00022741"/>
    </source>
</evidence>
<dbReference type="AlphaFoldDB" id="A0A336M8U3"/>
<proteinExistence type="inferred from homology"/>
<dbReference type="NCBIfam" id="TIGR01393">
    <property type="entry name" value="lepA"/>
    <property type="match status" value="1"/>
</dbReference>
<dbReference type="FunFam" id="3.40.50.300:FF:000078">
    <property type="entry name" value="Elongation factor 4"/>
    <property type="match status" value="1"/>
</dbReference>
<name>A0A336M8U3_CULSO</name>
<comment type="function">
    <text evidence="8">Promotes mitochondrial protein synthesis. May act as a fidelity factor of the translation reaction, by catalyzing a one-codon backward translocation of tRNAs on improperly translocated ribosomes. Binds to mitochondrial ribosomes in a GTP-dependent manner.</text>
</comment>
<dbReference type="GO" id="GO:0005759">
    <property type="term" value="C:mitochondrial matrix"/>
    <property type="evidence" value="ECO:0007669"/>
    <property type="project" value="UniProtKB-UniRule"/>
</dbReference>
<evidence type="ECO:0000256" key="8">
    <source>
        <dbReference type="HAMAP-Rule" id="MF_03137"/>
    </source>
</evidence>
<dbReference type="InterPro" id="IPR006297">
    <property type="entry name" value="EF-4"/>
</dbReference>
<reference evidence="10" key="1">
    <citation type="submission" date="2018-04" db="EMBL/GenBank/DDBJ databases">
        <authorList>
            <person name="Go L.Y."/>
            <person name="Mitchell J.A."/>
        </authorList>
    </citation>
    <scope>NUCLEOTIDE SEQUENCE</scope>
    <source>
        <tissue evidence="10">Whole organism</tissue>
    </source>
</reference>
<sequence>MLILRILQKYHRPKIQNLIERNSSYINSYFRFFSSKSGDDPTKEFKYDEIPKEQIRNFSILAHVDHGKSTLADRMLEITNTLKVSGTGKSQVLDSLQVERERGITVKAQSASLLYEYKGKIFLLNLIDTPGHVDFSNEVSRSLAACEGVILLVDANSGVQAQTVANYYLARGRNLKVLPVLNKIDLKNANPDAVSHVDHGKSTLADRMLEITNTLKVSGTGKSQVLDSLQVERERGITVKAQSASLLYEYKGKIFLLNLIDTPGHVDFSNEVSRSLAACEGVILLVDANSGVQAQTVANYYLARGRNLKVLPVLNKIDLKNANPDAVCAQLETVFDINPQDVVRISAKLGTNVEQVLTKIIETIPCPDVNREGKTRALLFDSRYDKYRGALNLMYLKDGTLEIGDEITSCHSGKTYEIKSISLLRPDEFPVQKLIAGQIGLIGCNMRSIKEANIGDTFHIKNKPVEPLPGFKPINPIVFAGVYPTDQSQHGNLRSAIEKLILNDSCVTCVPDSSPALGQGWRLGFLGLLHLEVFSQRLEQEHKVEAILTAPSVTYKFKLKGAKTIKLHGTDEIYVSNPSLMPDVQSIEEAYEPMVIGTIITPSEYVGGIMSILMERRGTEQSSGNIDNDRVMLTYKLPLNEIIIDFHDILKSLSSGYASFDYQDAGYELTHLVKLSVVLNGQEVNELSSIVHFSKAKKYARSLVLKLKELIPRQMVHIAIQVCVGGKVLAREDIKPYRKDVTAKLYGGDVTRRKKLLKQQAEGKKKMRAIANINVPRETFINVLKRD</sequence>
<feature type="binding site" evidence="8">
    <location>
        <begin position="315"/>
        <end position="318"/>
    </location>
    <ligand>
        <name>GTP</name>
        <dbReference type="ChEBI" id="CHEBI:37565"/>
    </ligand>
</feature>
<dbReference type="InterPro" id="IPR013842">
    <property type="entry name" value="LepA_CTD"/>
</dbReference>
<feature type="binding site" evidence="8">
    <location>
        <begin position="261"/>
        <end position="265"/>
    </location>
    <ligand>
        <name>GTP</name>
        <dbReference type="ChEBI" id="CHEBI:37565"/>
    </ligand>
</feature>
<dbReference type="PRINTS" id="PR00315">
    <property type="entry name" value="ELONGATNFCT"/>
</dbReference>
<evidence type="ECO:0000313" key="10">
    <source>
        <dbReference type="EMBL" id="SSX05421.1"/>
    </source>
</evidence>
<dbReference type="Gene3D" id="2.40.30.10">
    <property type="entry name" value="Translation factors"/>
    <property type="match status" value="1"/>
</dbReference>
<evidence type="ECO:0000256" key="6">
    <source>
        <dbReference type="ARBA" id="ARBA00023134"/>
    </source>
</evidence>